<dbReference type="Pfam" id="PF00295">
    <property type="entry name" value="Glyco_hydro_28"/>
    <property type="match status" value="1"/>
</dbReference>
<feature type="chain" id="PRO_5019528387" description="galacturonan 1,4-alpha-galacturonidase" evidence="16">
    <location>
        <begin position="22"/>
        <end position="477"/>
    </location>
</feature>
<evidence type="ECO:0000256" key="15">
    <source>
        <dbReference type="RuleBase" id="RU361169"/>
    </source>
</evidence>
<feature type="signal peptide" evidence="16">
    <location>
        <begin position="1"/>
        <end position="21"/>
    </location>
</feature>
<keyword evidence="8" id="KW-0119">Carbohydrate metabolism</keyword>
<keyword evidence="3" id="KW-0964">Secreted</keyword>
<dbReference type="PANTHER" id="PTHR31736">
    <property type="match status" value="1"/>
</dbReference>
<evidence type="ECO:0000256" key="14">
    <source>
        <dbReference type="ARBA" id="ARBA00048766"/>
    </source>
</evidence>
<dbReference type="InterPro" id="IPR011050">
    <property type="entry name" value="Pectin_lyase_fold/virulence"/>
</dbReference>
<evidence type="ECO:0000256" key="3">
    <source>
        <dbReference type="ARBA" id="ARBA00022525"/>
    </source>
</evidence>
<dbReference type="InterPro" id="IPR012334">
    <property type="entry name" value="Pectin_lyas_fold"/>
</dbReference>
<keyword evidence="18" id="KW-1185">Reference proteome</keyword>
<dbReference type="GO" id="GO:0071555">
    <property type="term" value="P:cell wall organization"/>
    <property type="evidence" value="ECO:0007669"/>
    <property type="project" value="UniProtKB-KW"/>
</dbReference>
<sequence length="477" mass="52544">MRPSSLRAAVLALALASPAVASVIDLSLLPSTEQIISGVDELLHPHHDVLGVEHTYDTKTSSYRKVCTLKALGNEQDDADNLVKAVEECGNGGVLRLPDANYTIGKALQLELHDAYVDLHGWLSFTTDTEYWIKNRIPFEFQKQSLGFVIRGTDYVLDGNDKGGINGNGQVWYNLAKDAGNFYGRPMSLAIVDSKNVIVKNWSVVQPQFWASITINSENVLIKDFYVNATSFDPASKVDEKNWLQNTDGLDTYRSHNVTVENMVYQGGDDCIALKPNSTMINIRNVTCFGGTGIAFGSIAQYEGVLDIIEDVVMDDIQLYPSSQCPGYQGVYFKSWVGESSGTPPNGGGGGFGYCRNVTVKNVYMEDILHPIAVDTDLIYTLGEKGKQTDNGKFEWYDIHLSNFTGQAAWNRIAWMDCSKTRPCHDWTFDAIEIKPGKTDHPEISYVCNNFVLGGNDGLNLCHPSNSTLETDNGGTL</sequence>
<accession>A0A427YNS3</accession>
<dbReference type="Gene3D" id="2.160.20.10">
    <property type="entry name" value="Single-stranded right-handed beta-helix, Pectin lyase-like"/>
    <property type="match status" value="1"/>
</dbReference>
<dbReference type="PANTHER" id="PTHR31736:SF12">
    <property type="entry name" value="EXO-POLYGALACTURONASE, PUTATIVE-RELATED"/>
    <property type="match status" value="1"/>
</dbReference>
<dbReference type="AlphaFoldDB" id="A0A427YNS3"/>
<comment type="catalytic activity">
    <reaction evidence="14">
        <text>[(1-&gt;4)-alpha-D-galacturonosyl](n) + H2O = alpha-D-galacturonate + [(1-&gt;4)-alpha-D-galacturonosyl](n-1)</text>
        <dbReference type="Rhea" id="RHEA:14117"/>
        <dbReference type="Rhea" id="RHEA-COMP:14570"/>
        <dbReference type="Rhea" id="RHEA-COMP:14572"/>
        <dbReference type="ChEBI" id="CHEBI:15377"/>
        <dbReference type="ChEBI" id="CHEBI:58658"/>
        <dbReference type="ChEBI" id="CHEBI:140523"/>
        <dbReference type="EC" id="3.2.1.67"/>
    </reaction>
</comment>
<dbReference type="STRING" id="1890683.A0A427YNS3"/>
<dbReference type="SUPFAM" id="SSF51126">
    <property type="entry name" value="Pectin lyase-like"/>
    <property type="match status" value="1"/>
</dbReference>
<evidence type="ECO:0000256" key="16">
    <source>
        <dbReference type="SAM" id="SignalP"/>
    </source>
</evidence>
<gene>
    <name evidence="17" type="ORF">EHS25_008210</name>
</gene>
<keyword evidence="10" id="KW-0961">Cell wall biogenesis/degradation</keyword>
<dbReference type="GO" id="GO:0005576">
    <property type="term" value="C:extracellular region"/>
    <property type="evidence" value="ECO:0007669"/>
    <property type="project" value="UniProtKB-SubCell"/>
</dbReference>
<evidence type="ECO:0000313" key="17">
    <source>
        <dbReference type="EMBL" id="RSH92764.1"/>
    </source>
</evidence>
<evidence type="ECO:0000256" key="12">
    <source>
        <dbReference type="ARBA" id="ARBA00037312"/>
    </source>
</evidence>
<dbReference type="OrthoDB" id="187139at2759"/>
<dbReference type="EC" id="3.2.1.67" evidence="13"/>
<organism evidence="17 18">
    <name type="scientific">Saitozyma podzolica</name>
    <dbReference type="NCBI Taxonomy" id="1890683"/>
    <lineage>
        <taxon>Eukaryota</taxon>
        <taxon>Fungi</taxon>
        <taxon>Dikarya</taxon>
        <taxon>Basidiomycota</taxon>
        <taxon>Agaricomycotina</taxon>
        <taxon>Tremellomycetes</taxon>
        <taxon>Tremellales</taxon>
        <taxon>Trimorphomycetaceae</taxon>
        <taxon>Saitozyma</taxon>
    </lineage>
</organism>
<keyword evidence="11" id="KW-0624">Polysaccharide degradation</keyword>
<evidence type="ECO:0000256" key="11">
    <source>
        <dbReference type="ARBA" id="ARBA00023326"/>
    </source>
</evidence>
<keyword evidence="5 15" id="KW-0378">Hydrolase</keyword>
<evidence type="ECO:0000256" key="9">
    <source>
        <dbReference type="ARBA" id="ARBA00023295"/>
    </source>
</evidence>
<evidence type="ECO:0000256" key="5">
    <source>
        <dbReference type="ARBA" id="ARBA00022801"/>
    </source>
</evidence>
<evidence type="ECO:0000256" key="6">
    <source>
        <dbReference type="ARBA" id="ARBA00023157"/>
    </source>
</evidence>
<comment type="function">
    <text evidence="12">Specific in hydrolyzing the terminal glycosidic bond of polygalacturonic acid and oligogalacturonates.</text>
</comment>
<reference evidence="17 18" key="1">
    <citation type="submission" date="2018-11" db="EMBL/GenBank/DDBJ databases">
        <title>Genome sequence of Saitozyma podzolica DSM 27192.</title>
        <authorList>
            <person name="Aliyu H."/>
            <person name="Gorte O."/>
            <person name="Ochsenreither K."/>
        </authorList>
    </citation>
    <scope>NUCLEOTIDE SEQUENCE [LARGE SCALE GENOMIC DNA]</scope>
    <source>
        <strain evidence="17 18">DSM 27192</strain>
    </source>
</reference>
<evidence type="ECO:0000256" key="8">
    <source>
        <dbReference type="ARBA" id="ARBA00023277"/>
    </source>
</evidence>
<dbReference type="GO" id="GO:0047911">
    <property type="term" value="F:galacturan 1,4-alpha-galacturonidase activity"/>
    <property type="evidence" value="ECO:0007669"/>
    <property type="project" value="UniProtKB-EC"/>
</dbReference>
<dbReference type="InterPro" id="IPR000743">
    <property type="entry name" value="Glyco_hydro_28"/>
</dbReference>
<proteinExistence type="inferred from homology"/>
<dbReference type="GO" id="GO:0004650">
    <property type="term" value="F:polygalacturonase activity"/>
    <property type="evidence" value="ECO:0007669"/>
    <property type="project" value="InterPro"/>
</dbReference>
<keyword evidence="7" id="KW-0325">Glycoprotein</keyword>
<evidence type="ECO:0000256" key="1">
    <source>
        <dbReference type="ARBA" id="ARBA00004613"/>
    </source>
</evidence>
<keyword evidence="6" id="KW-1015">Disulfide bond</keyword>
<comment type="caution">
    <text evidence="17">The sequence shown here is derived from an EMBL/GenBank/DDBJ whole genome shotgun (WGS) entry which is preliminary data.</text>
</comment>
<comment type="subcellular location">
    <subcellularLocation>
        <location evidence="1">Secreted</location>
    </subcellularLocation>
</comment>
<evidence type="ECO:0000256" key="7">
    <source>
        <dbReference type="ARBA" id="ARBA00023180"/>
    </source>
</evidence>
<evidence type="ECO:0000313" key="18">
    <source>
        <dbReference type="Proteomes" id="UP000279259"/>
    </source>
</evidence>
<evidence type="ECO:0000256" key="4">
    <source>
        <dbReference type="ARBA" id="ARBA00022729"/>
    </source>
</evidence>
<keyword evidence="9 15" id="KW-0326">Glycosidase</keyword>
<evidence type="ECO:0000256" key="2">
    <source>
        <dbReference type="ARBA" id="ARBA00008834"/>
    </source>
</evidence>
<dbReference type="GO" id="GO:0000272">
    <property type="term" value="P:polysaccharide catabolic process"/>
    <property type="evidence" value="ECO:0007669"/>
    <property type="project" value="UniProtKB-KW"/>
</dbReference>
<protein>
    <recommendedName>
        <fullName evidence="13">galacturonan 1,4-alpha-galacturonidase</fullName>
        <ecNumber evidence="13">3.2.1.67</ecNumber>
    </recommendedName>
</protein>
<keyword evidence="4 16" id="KW-0732">Signal</keyword>
<dbReference type="Proteomes" id="UP000279259">
    <property type="component" value="Unassembled WGS sequence"/>
</dbReference>
<evidence type="ECO:0000256" key="10">
    <source>
        <dbReference type="ARBA" id="ARBA00023316"/>
    </source>
</evidence>
<name>A0A427YNS3_9TREE</name>
<dbReference type="EMBL" id="RSCD01000005">
    <property type="protein sequence ID" value="RSH92764.1"/>
    <property type="molecule type" value="Genomic_DNA"/>
</dbReference>
<evidence type="ECO:0000256" key="13">
    <source>
        <dbReference type="ARBA" id="ARBA00038933"/>
    </source>
</evidence>
<comment type="similarity">
    <text evidence="2 15">Belongs to the glycosyl hydrolase 28 family.</text>
</comment>